<dbReference type="AlphaFoldDB" id="F0ZA60"/>
<reference evidence="6" key="1">
    <citation type="journal article" date="2011" name="Genome Biol.">
        <title>Comparative genomics of the social amoebae Dictyostelium discoideum and Dictyostelium purpureum.</title>
        <authorList>
            <consortium name="US DOE Joint Genome Institute (JGI-PGF)"/>
            <person name="Sucgang R."/>
            <person name="Kuo A."/>
            <person name="Tian X."/>
            <person name="Salerno W."/>
            <person name="Parikh A."/>
            <person name="Feasley C.L."/>
            <person name="Dalin E."/>
            <person name="Tu H."/>
            <person name="Huang E."/>
            <person name="Barry K."/>
            <person name="Lindquist E."/>
            <person name="Shapiro H."/>
            <person name="Bruce D."/>
            <person name="Schmutz J."/>
            <person name="Salamov A."/>
            <person name="Fey P."/>
            <person name="Gaudet P."/>
            <person name="Anjard C."/>
            <person name="Babu M.M."/>
            <person name="Basu S."/>
            <person name="Bushmanova Y."/>
            <person name="van der Wel H."/>
            <person name="Katoh-Kurasawa M."/>
            <person name="Dinh C."/>
            <person name="Coutinho P.M."/>
            <person name="Saito T."/>
            <person name="Elias M."/>
            <person name="Schaap P."/>
            <person name="Kay R.R."/>
            <person name="Henrissat B."/>
            <person name="Eichinger L."/>
            <person name="Rivero F."/>
            <person name="Putnam N.H."/>
            <person name="West C.M."/>
            <person name="Loomis W.F."/>
            <person name="Chisholm R.L."/>
            <person name="Shaulsky G."/>
            <person name="Strassmann J.E."/>
            <person name="Queller D.C."/>
            <person name="Kuspa A."/>
            <person name="Grigoriev I.V."/>
        </authorList>
    </citation>
    <scope>NUCLEOTIDE SEQUENCE [LARGE SCALE GENOMIC DNA]</scope>
    <source>
        <strain evidence="6">QSDP1</strain>
    </source>
</reference>
<dbReference type="GO" id="GO:0008897">
    <property type="term" value="F:holo-[acyl-carrier-protein] synthase activity"/>
    <property type="evidence" value="ECO:0000318"/>
    <property type="project" value="GO_Central"/>
</dbReference>
<dbReference type="GO" id="GO:0005829">
    <property type="term" value="C:cytosol"/>
    <property type="evidence" value="ECO:0000318"/>
    <property type="project" value="GO_Central"/>
</dbReference>
<dbReference type="OMA" id="IHWCLKE"/>
<sequence>MNNEFLLLAFNVSNWNPSEEEWDSCIKKLNDEVERKRIMNFKRPNPNYNKDQPHLQPQWLTGRINDSAKSSMAGRLLIIELTKSMLTITDESSIRFNRTESNKPYLLGDNKNYNFNISHDTDWVVSLGSLNLPIGIDIMNSKIPRRQTANEFFGTMSSCFTDKEWKVIKDENNSEKIKTDLFFIHWCLKESYIKADGKGLEIELKSLEFEINQNNQTAQLYINKKKMNNYQFTYFKSFLNHNNRNDNNDNNYKEDNDDILAICVDVSKINDQYINNIITKDNLQVKILNSDFKINK</sequence>
<feature type="domain" description="4'-phosphopantetheinyl transferase" evidence="3">
    <location>
        <begin position="133"/>
        <end position="236"/>
    </location>
</feature>
<dbReference type="FunFam" id="3.90.470.20:FF:000046">
    <property type="entry name" value="Uncharacterized protein"/>
    <property type="match status" value="1"/>
</dbReference>
<keyword evidence="6" id="KW-1185">Reference proteome</keyword>
<evidence type="ECO:0000256" key="1">
    <source>
        <dbReference type="ARBA" id="ARBA00013172"/>
    </source>
</evidence>
<keyword evidence="2" id="KW-0808">Transferase</keyword>
<name>F0ZA60_DICPU</name>
<protein>
    <recommendedName>
        <fullName evidence="1">holo-[acyl-carrier-protein] synthase</fullName>
        <ecNumber evidence="1">2.7.8.7</ecNumber>
    </recommendedName>
</protein>
<dbReference type="Proteomes" id="UP000001064">
    <property type="component" value="Unassembled WGS sequence"/>
</dbReference>
<dbReference type="Gene3D" id="3.90.470.20">
    <property type="entry name" value="4'-phosphopantetheinyl transferase domain"/>
    <property type="match status" value="2"/>
</dbReference>
<dbReference type="EMBL" id="GL870962">
    <property type="protein sequence ID" value="EGC39180.1"/>
    <property type="molecule type" value="Genomic_DNA"/>
</dbReference>
<dbReference type="GO" id="GO:0019878">
    <property type="term" value="P:lysine biosynthetic process via aminoadipic acid"/>
    <property type="evidence" value="ECO:0000318"/>
    <property type="project" value="GO_Central"/>
</dbReference>
<dbReference type="SUPFAM" id="SSF56214">
    <property type="entry name" value="4'-phosphopantetheinyl transferase"/>
    <property type="match status" value="2"/>
</dbReference>
<dbReference type="InterPro" id="IPR050559">
    <property type="entry name" value="P-Pant_transferase_sf"/>
</dbReference>
<dbReference type="InParanoid" id="F0ZA60"/>
<evidence type="ECO:0000259" key="4">
    <source>
        <dbReference type="Pfam" id="PF22624"/>
    </source>
</evidence>
<feature type="domain" description="4'-phosphopantetheinyl transferase N-terminal" evidence="4">
    <location>
        <begin position="14"/>
        <end position="127"/>
    </location>
</feature>
<dbReference type="eggNOG" id="KOG0945">
    <property type="taxonomic scope" value="Eukaryota"/>
</dbReference>
<dbReference type="Pfam" id="PF22624">
    <property type="entry name" value="AASDHPPT_N"/>
    <property type="match status" value="1"/>
</dbReference>
<dbReference type="Pfam" id="PF01648">
    <property type="entry name" value="ACPS"/>
    <property type="match status" value="1"/>
</dbReference>
<organism evidence="5 6">
    <name type="scientific">Dictyostelium purpureum</name>
    <name type="common">Slime mold</name>
    <dbReference type="NCBI Taxonomy" id="5786"/>
    <lineage>
        <taxon>Eukaryota</taxon>
        <taxon>Amoebozoa</taxon>
        <taxon>Evosea</taxon>
        <taxon>Eumycetozoa</taxon>
        <taxon>Dictyostelia</taxon>
        <taxon>Dictyosteliales</taxon>
        <taxon>Dictyosteliaceae</taxon>
        <taxon>Dictyostelium</taxon>
    </lineage>
</organism>
<dbReference type="PANTHER" id="PTHR12215">
    <property type="entry name" value="PHOSPHOPANTETHEINE TRANSFERASE"/>
    <property type="match status" value="1"/>
</dbReference>
<gene>
    <name evidence="5" type="ORF">DICPUDRAFT_148072</name>
</gene>
<accession>F0ZA60</accession>
<dbReference type="KEGG" id="dpp:DICPUDRAFT_148072"/>
<dbReference type="InterPro" id="IPR008278">
    <property type="entry name" value="4-PPantetheinyl_Trfase_dom"/>
</dbReference>
<dbReference type="RefSeq" id="XP_003284326.1">
    <property type="nucleotide sequence ID" value="XM_003284278.1"/>
</dbReference>
<dbReference type="FunCoup" id="F0ZA60">
    <property type="interactions" value="248"/>
</dbReference>
<dbReference type="PANTHER" id="PTHR12215:SF10">
    <property type="entry name" value="L-AMINOADIPATE-SEMIALDEHYDE DEHYDROGENASE-PHOSPHOPANTETHEINYL TRANSFERASE"/>
    <property type="match status" value="1"/>
</dbReference>
<evidence type="ECO:0000259" key="3">
    <source>
        <dbReference type="Pfam" id="PF01648"/>
    </source>
</evidence>
<dbReference type="InterPro" id="IPR055066">
    <property type="entry name" value="AASDHPPT_N"/>
</dbReference>
<dbReference type="GeneID" id="10510194"/>
<dbReference type="OrthoDB" id="26719at2759"/>
<proteinExistence type="predicted"/>
<evidence type="ECO:0000313" key="6">
    <source>
        <dbReference type="Proteomes" id="UP000001064"/>
    </source>
</evidence>
<dbReference type="STRING" id="5786.F0ZA60"/>
<dbReference type="GO" id="GO:0000287">
    <property type="term" value="F:magnesium ion binding"/>
    <property type="evidence" value="ECO:0007669"/>
    <property type="project" value="InterPro"/>
</dbReference>
<evidence type="ECO:0000256" key="2">
    <source>
        <dbReference type="ARBA" id="ARBA00022679"/>
    </source>
</evidence>
<dbReference type="InterPro" id="IPR037143">
    <property type="entry name" value="4-PPantetheinyl_Trfase_dom_sf"/>
</dbReference>
<evidence type="ECO:0000313" key="5">
    <source>
        <dbReference type="EMBL" id="EGC39180.1"/>
    </source>
</evidence>
<dbReference type="VEuPathDB" id="AmoebaDB:DICPUDRAFT_148072"/>
<dbReference type="EC" id="2.7.8.7" evidence="1"/>